<reference evidence="1 2" key="1">
    <citation type="submission" date="2020-03" db="EMBL/GenBank/DDBJ databases">
        <title>Draft genome of Streptomyces sp. ventii, isolated from the Axial Seamount in the Pacific Ocean, and resequencing of the two type strains Streptomyces lonarensis strain NCL 716 and Streptomyces bohaiensis strain 11A07.</title>
        <authorList>
            <person name="Loughran R.M."/>
            <person name="Pfannmuller K.M."/>
            <person name="Wasson B.J."/>
            <person name="Deadmond M.C."/>
            <person name="Paddock B.E."/>
            <person name="Koyack M.J."/>
            <person name="Gallegos D.A."/>
            <person name="Mitchell E.A."/>
            <person name="Ushijima B."/>
            <person name="Saw J.H."/>
            <person name="Mcphail K.L."/>
            <person name="Videau P."/>
        </authorList>
    </citation>
    <scope>NUCLEOTIDE SEQUENCE [LARGE SCALE GENOMIC DNA]</scope>
    <source>
        <strain evidence="1 2">11A07</strain>
    </source>
</reference>
<proteinExistence type="predicted"/>
<evidence type="ECO:0000313" key="2">
    <source>
        <dbReference type="Proteomes" id="UP000727056"/>
    </source>
</evidence>
<keyword evidence="2" id="KW-1185">Reference proteome</keyword>
<dbReference type="Proteomes" id="UP000727056">
    <property type="component" value="Unassembled WGS sequence"/>
</dbReference>
<name>A0ABX1C8E2_9ACTN</name>
<protein>
    <submittedName>
        <fullName evidence="1">Uncharacterized protein</fullName>
    </submittedName>
</protein>
<sequence length="145" mass="15520">MTAPGVHTGRCGAVGGYWAESVARSPEAGGEWYLAGVWTATPGEALRWLHEQADRLAVLLEGSELQDGARQAGYAAPVAAVLREWTRDRDFRRVQCAALAAGHPVSANARGPDRIHDGRRVEVLYSLSARPVPRPLCASGPQPGR</sequence>
<organism evidence="1 2">
    <name type="scientific">Streptomyces bohaiensis</name>
    <dbReference type="NCBI Taxonomy" id="1431344"/>
    <lineage>
        <taxon>Bacteria</taxon>
        <taxon>Bacillati</taxon>
        <taxon>Actinomycetota</taxon>
        <taxon>Actinomycetes</taxon>
        <taxon>Kitasatosporales</taxon>
        <taxon>Streptomycetaceae</taxon>
        <taxon>Streptomyces</taxon>
    </lineage>
</organism>
<comment type="caution">
    <text evidence="1">The sequence shown here is derived from an EMBL/GenBank/DDBJ whole genome shotgun (WGS) entry which is preliminary data.</text>
</comment>
<gene>
    <name evidence="1" type="ORF">HCN52_10730</name>
</gene>
<accession>A0ABX1C8E2</accession>
<dbReference type="EMBL" id="JAAVJC010000070">
    <property type="protein sequence ID" value="NJQ15411.1"/>
    <property type="molecule type" value="Genomic_DNA"/>
</dbReference>
<dbReference type="RefSeq" id="WP_168088182.1">
    <property type="nucleotide sequence ID" value="NZ_BHZH01000223.1"/>
</dbReference>
<evidence type="ECO:0000313" key="1">
    <source>
        <dbReference type="EMBL" id="NJQ15411.1"/>
    </source>
</evidence>